<dbReference type="EMBL" id="CP031357">
    <property type="protein sequence ID" value="AXK41835.1"/>
    <property type="molecule type" value="Genomic_DNA"/>
</dbReference>
<keyword evidence="2" id="KW-0472">Membrane</keyword>
<keyword evidence="2" id="KW-1133">Transmembrane helix</keyword>
<organism evidence="3 4">
    <name type="scientific">Erythrobacter aureus</name>
    <dbReference type="NCBI Taxonomy" id="2182384"/>
    <lineage>
        <taxon>Bacteria</taxon>
        <taxon>Pseudomonadati</taxon>
        <taxon>Pseudomonadota</taxon>
        <taxon>Alphaproteobacteria</taxon>
        <taxon>Sphingomonadales</taxon>
        <taxon>Erythrobacteraceae</taxon>
        <taxon>Erythrobacter/Porphyrobacter group</taxon>
        <taxon>Erythrobacter</taxon>
    </lineage>
</organism>
<dbReference type="OrthoDB" id="7392176at2"/>
<dbReference type="Proteomes" id="UP000254508">
    <property type="component" value="Chromosome"/>
</dbReference>
<evidence type="ECO:0000256" key="2">
    <source>
        <dbReference type="SAM" id="Phobius"/>
    </source>
</evidence>
<keyword evidence="4" id="KW-1185">Reference proteome</keyword>
<keyword evidence="2" id="KW-0812">Transmembrane</keyword>
<reference evidence="4" key="1">
    <citation type="submission" date="2018-07" db="EMBL/GenBank/DDBJ databases">
        <title>Genome sequence of Erythrobacter strain YH-07, an antagonistic bacterium isolated from Yellow Sea.</title>
        <authorList>
            <person name="Tang T."/>
            <person name="Liu Q."/>
            <person name="Sun X."/>
        </authorList>
    </citation>
    <scope>NUCLEOTIDE SEQUENCE [LARGE SCALE GENOMIC DNA]</scope>
    <source>
        <strain evidence="4">YH-07</strain>
    </source>
</reference>
<evidence type="ECO:0000313" key="4">
    <source>
        <dbReference type="Proteomes" id="UP000254508"/>
    </source>
</evidence>
<accession>A0A345YD33</accession>
<dbReference type="RefSeq" id="WP_115416021.1">
    <property type="nucleotide sequence ID" value="NZ_CP031357.1"/>
</dbReference>
<proteinExistence type="predicted"/>
<name>A0A345YD33_9SPHN</name>
<dbReference type="KEGG" id="err:DVR09_05320"/>
<gene>
    <name evidence="3" type="ORF">DVR09_05320</name>
</gene>
<feature type="transmembrane region" description="Helical" evidence="2">
    <location>
        <begin position="40"/>
        <end position="59"/>
    </location>
</feature>
<feature type="compositionally biased region" description="Low complexity" evidence="1">
    <location>
        <begin position="76"/>
        <end position="87"/>
    </location>
</feature>
<protein>
    <recommendedName>
        <fullName evidence="5">Glycine zipper domain-containing protein</fullName>
    </recommendedName>
</protein>
<evidence type="ECO:0000313" key="3">
    <source>
        <dbReference type="EMBL" id="AXK41835.1"/>
    </source>
</evidence>
<evidence type="ECO:0000256" key="1">
    <source>
        <dbReference type="SAM" id="MobiDB-lite"/>
    </source>
</evidence>
<sequence>MIGKVIGAFVGDRIARQTSGIGGASGAALGVVATTVLRRMSLPAMIALGVGGYVAKTVLDKRQQEKNRSSGEPTSRAENGNGRARAA</sequence>
<evidence type="ECO:0008006" key="5">
    <source>
        <dbReference type="Google" id="ProtNLM"/>
    </source>
</evidence>
<feature type="region of interest" description="Disordered" evidence="1">
    <location>
        <begin position="61"/>
        <end position="87"/>
    </location>
</feature>
<dbReference type="AlphaFoldDB" id="A0A345YD33"/>